<dbReference type="SUPFAM" id="SSF50729">
    <property type="entry name" value="PH domain-like"/>
    <property type="match status" value="1"/>
</dbReference>
<feature type="binding site" evidence="11">
    <location>
        <position position="54"/>
    </location>
    <ligand>
        <name>ATP</name>
        <dbReference type="ChEBI" id="CHEBI:30616"/>
    </ligand>
</feature>
<accession>A0ABY7DGD1</accession>
<dbReference type="Gene3D" id="2.30.29.30">
    <property type="entry name" value="Pleckstrin-homology domain (PH domain)/Phosphotyrosine-binding domain (PTB)"/>
    <property type="match status" value="1"/>
</dbReference>
<keyword evidence="5" id="KW-0808">Transferase</keyword>
<dbReference type="InterPro" id="IPR011993">
    <property type="entry name" value="PH-like_dom_sf"/>
</dbReference>
<organism evidence="15 16">
    <name type="scientific">Mya arenaria</name>
    <name type="common">Soft-shell clam</name>
    <dbReference type="NCBI Taxonomy" id="6604"/>
    <lineage>
        <taxon>Eukaryota</taxon>
        <taxon>Metazoa</taxon>
        <taxon>Spiralia</taxon>
        <taxon>Lophotrochozoa</taxon>
        <taxon>Mollusca</taxon>
        <taxon>Bivalvia</taxon>
        <taxon>Autobranchia</taxon>
        <taxon>Heteroconchia</taxon>
        <taxon>Euheterodonta</taxon>
        <taxon>Imparidentia</taxon>
        <taxon>Neoheterodontei</taxon>
        <taxon>Myida</taxon>
        <taxon>Myoidea</taxon>
        <taxon>Myidae</taxon>
        <taxon>Mya</taxon>
    </lineage>
</organism>
<evidence type="ECO:0000256" key="6">
    <source>
        <dbReference type="ARBA" id="ARBA00022741"/>
    </source>
</evidence>
<keyword evidence="6 11" id="KW-0547">Nucleotide-binding</keyword>
<dbReference type="EC" id="2.7.11.1" evidence="2"/>
<evidence type="ECO:0000256" key="3">
    <source>
        <dbReference type="ARBA" id="ARBA00018538"/>
    </source>
</evidence>
<dbReference type="PANTHER" id="PTHR24356:SF163">
    <property type="entry name" value="3-PHOSPHOINOSITIDE-DEPENDENT PROTEIN KINASE 1-RELATED"/>
    <property type="match status" value="1"/>
</dbReference>
<evidence type="ECO:0000256" key="13">
    <source>
        <dbReference type="SAM" id="MobiDB-lite"/>
    </source>
</evidence>
<feature type="domain" description="Protein kinase" evidence="14">
    <location>
        <begin position="25"/>
        <end position="293"/>
    </location>
</feature>
<dbReference type="CDD" id="cd01262">
    <property type="entry name" value="PH_PDK1"/>
    <property type="match status" value="1"/>
</dbReference>
<dbReference type="CDD" id="cd05581">
    <property type="entry name" value="STKc_PDK1"/>
    <property type="match status" value="1"/>
</dbReference>
<evidence type="ECO:0000256" key="7">
    <source>
        <dbReference type="ARBA" id="ARBA00022777"/>
    </source>
</evidence>
<dbReference type="Gene3D" id="3.30.200.20">
    <property type="entry name" value="Phosphorylase Kinase, domain 1"/>
    <property type="match status" value="1"/>
</dbReference>
<dbReference type="Gene3D" id="1.10.510.10">
    <property type="entry name" value="Transferase(Phosphotransferase) domain 1"/>
    <property type="match status" value="1"/>
</dbReference>
<dbReference type="PROSITE" id="PS50011">
    <property type="entry name" value="PROTEIN_KINASE_DOM"/>
    <property type="match status" value="1"/>
</dbReference>
<evidence type="ECO:0000256" key="10">
    <source>
        <dbReference type="ARBA" id="ARBA00048679"/>
    </source>
</evidence>
<protein>
    <recommendedName>
        <fullName evidence="3">3-phosphoinositide-dependent protein kinase 1</fullName>
        <ecNumber evidence="2">2.7.11.1</ecNumber>
    </recommendedName>
</protein>
<dbReference type="InterPro" id="IPR017441">
    <property type="entry name" value="Protein_kinase_ATP_BS"/>
</dbReference>
<comment type="similarity">
    <text evidence="1">Belongs to the protein kinase superfamily. AGC Ser/Thr protein kinase family. PDPK1 subfamily.</text>
</comment>
<evidence type="ECO:0000256" key="9">
    <source>
        <dbReference type="ARBA" id="ARBA00047899"/>
    </source>
</evidence>
<keyword evidence="4 12" id="KW-0723">Serine/threonine-protein kinase</keyword>
<dbReference type="PROSITE" id="PS00107">
    <property type="entry name" value="PROTEIN_KINASE_ATP"/>
    <property type="match status" value="1"/>
</dbReference>
<dbReference type="Pfam" id="PF00069">
    <property type="entry name" value="Pkinase"/>
    <property type="match status" value="1"/>
</dbReference>
<dbReference type="PANTHER" id="PTHR24356">
    <property type="entry name" value="SERINE/THREONINE-PROTEIN KINASE"/>
    <property type="match status" value="1"/>
</dbReference>
<keyword evidence="8 11" id="KW-0067">ATP-binding</keyword>
<dbReference type="InterPro" id="IPR008271">
    <property type="entry name" value="Ser/Thr_kinase_AS"/>
</dbReference>
<evidence type="ECO:0000256" key="1">
    <source>
        <dbReference type="ARBA" id="ARBA00010006"/>
    </source>
</evidence>
<dbReference type="PROSITE" id="PS00108">
    <property type="entry name" value="PROTEIN_KINASE_ST"/>
    <property type="match status" value="1"/>
</dbReference>
<dbReference type="InterPro" id="IPR039046">
    <property type="entry name" value="PDPK1"/>
</dbReference>
<reference evidence="15" key="1">
    <citation type="submission" date="2022-11" db="EMBL/GenBank/DDBJ databases">
        <title>Centuries of genome instability and evolution in soft-shell clam transmissible cancer (bioRxiv).</title>
        <authorList>
            <person name="Hart S.F.M."/>
            <person name="Yonemitsu M.A."/>
            <person name="Giersch R.M."/>
            <person name="Beal B.F."/>
            <person name="Arriagada G."/>
            <person name="Davis B.W."/>
            <person name="Ostrander E.A."/>
            <person name="Goff S.P."/>
            <person name="Metzger M.J."/>
        </authorList>
    </citation>
    <scope>NUCLEOTIDE SEQUENCE</scope>
    <source>
        <strain evidence="15">MELC-2E11</strain>
        <tissue evidence="15">Siphon/mantle</tissue>
    </source>
</reference>
<dbReference type="EMBL" id="CP111013">
    <property type="protein sequence ID" value="WAQ96749.1"/>
    <property type="molecule type" value="Genomic_DNA"/>
</dbReference>
<evidence type="ECO:0000256" key="12">
    <source>
        <dbReference type="RuleBase" id="RU000304"/>
    </source>
</evidence>
<feature type="region of interest" description="Disordered" evidence="13">
    <location>
        <begin position="1"/>
        <end position="23"/>
    </location>
</feature>
<keyword evidence="16" id="KW-1185">Reference proteome</keyword>
<dbReference type="InterPro" id="IPR000719">
    <property type="entry name" value="Prot_kinase_dom"/>
</dbReference>
<sequence length="441" mass="51117">MSSSSVGDSPGEQNDKPQKKTPNDFVFGKVIGEGSFATVYLAKEISTGAEFAIKVLEKKHIMRERKTEYVMREKEVLMKLNHPFFIRLYFTFQDVDRLYFVLNYARRGELLDYLHRLSSFDEDCSRHYTAEIVKALEYLHGVNIVHRDLKPENILLNDEMHIQITDFGSAKIIKGNTDNSQNEENEPKRKNSFVGTAQYVSPEVLTSKHASKSSDLWALGCILYQFLSGEPPFRGGHEYQIFQKITKLEYEFPEGFSPVARDLVEKLLVLEPDKRLGSDETGGFEHLKGHGLFKGVDWDNIETSKPPELVPYLPATASNPDITEAERKERLEHQAQTNEYHKFTEGHLILKQGLIDKRKGLFARRRMFLLTEGPHLYYVDPSNKVLKGQIPWSKDLKTEQKNFKIFFVHTPNRTYYLEEPQKRAVDWCKEIDKVCEMYYGK</sequence>
<keyword evidence="7" id="KW-0418">Kinase</keyword>
<proteinExistence type="inferred from homology"/>
<dbReference type="SMART" id="SM00220">
    <property type="entry name" value="S_TKc"/>
    <property type="match status" value="1"/>
</dbReference>
<dbReference type="InterPro" id="IPR033931">
    <property type="entry name" value="PDK1-typ_PH"/>
</dbReference>
<evidence type="ECO:0000259" key="14">
    <source>
        <dbReference type="PROSITE" id="PS50011"/>
    </source>
</evidence>
<gene>
    <name evidence="15" type="ORF">MAR_029439</name>
</gene>
<dbReference type="Proteomes" id="UP001164746">
    <property type="component" value="Chromosome 2"/>
</dbReference>
<evidence type="ECO:0000256" key="4">
    <source>
        <dbReference type="ARBA" id="ARBA00022527"/>
    </source>
</evidence>
<name>A0ABY7DGD1_MYAAR</name>
<evidence type="ECO:0000313" key="16">
    <source>
        <dbReference type="Proteomes" id="UP001164746"/>
    </source>
</evidence>
<evidence type="ECO:0000256" key="11">
    <source>
        <dbReference type="PROSITE-ProRule" id="PRU10141"/>
    </source>
</evidence>
<evidence type="ECO:0000256" key="8">
    <source>
        <dbReference type="ARBA" id="ARBA00022840"/>
    </source>
</evidence>
<dbReference type="InterPro" id="IPR011009">
    <property type="entry name" value="Kinase-like_dom_sf"/>
</dbReference>
<dbReference type="InterPro" id="IPR050236">
    <property type="entry name" value="Ser_Thr_kinase_AGC"/>
</dbReference>
<evidence type="ECO:0000256" key="5">
    <source>
        <dbReference type="ARBA" id="ARBA00022679"/>
    </source>
</evidence>
<feature type="compositionally biased region" description="Basic and acidic residues" evidence="13">
    <location>
        <begin position="13"/>
        <end position="22"/>
    </location>
</feature>
<dbReference type="Pfam" id="PF14593">
    <property type="entry name" value="PH_3"/>
    <property type="match status" value="1"/>
</dbReference>
<comment type="catalytic activity">
    <reaction evidence="10">
        <text>L-seryl-[protein] + ATP = O-phospho-L-seryl-[protein] + ADP + H(+)</text>
        <dbReference type="Rhea" id="RHEA:17989"/>
        <dbReference type="Rhea" id="RHEA-COMP:9863"/>
        <dbReference type="Rhea" id="RHEA-COMP:11604"/>
        <dbReference type="ChEBI" id="CHEBI:15378"/>
        <dbReference type="ChEBI" id="CHEBI:29999"/>
        <dbReference type="ChEBI" id="CHEBI:30616"/>
        <dbReference type="ChEBI" id="CHEBI:83421"/>
        <dbReference type="ChEBI" id="CHEBI:456216"/>
        <dbReference type="EC" id="2.7.11.1"/>
    </reaction>
</comment>
<evidence type="ECO:0000256" key="2">
    <source>
        <dbReference type="ARBA" id="ARBA00012513"/>
    </source>
</evidence>
<dbReference type="SUPFAM" id="SSF56112">
    <property type="entry name" value="Protein kinase-like (PK-like)"/>
    <property type="match status" value="1"/>
</dbReference>
<comment type="catalytic activity">
    <reaction evidence="9">
        <text>L-threonyl-[protein] + ATP = O-phospho-L-threonyl-[protein] + ADP + H(+)</text>
        <dbReference type="Rhea" id="RHEA:46608"/>
        <dbReference type="Rhea" id="RHEA-COMP:11060"/>
        <dbReference type="Rhea" id="RHEA-COMP:11605"/>
        <dbReference type="ChEBI" id="CHEBI:15378"/>
        <dbReference type="ChEBI" id="CHEBI:30013"/>
        <dbReference type="ChEBI" id="CHEBI:30616"/>
        <dbReference type="ChEBI" id="CHEBI:61977"/>
        <dbReference type="ChEBI" id="CHEBI:456216"/>
        <dbReference type="EC" id="2.7.11.1"/>
    </reaction>
</comment>
<evidence type="ECO:0000313" key="15">
    <source>
        <dbReference type="EMBL" id="WAQ96749.1"/>
    </source>
</evidence>